<keyword evidence="9" id="KW-0472">Membrane</keyword>
<dbReference type="Gene3D" id="2.40.160.10">
    <property type="entry name" value="Porin"/>
    <property type="match status" value="1"/>
</dbReference>
<evidence type="ECO:0000259" key="12">
    <source>
        <dbReference type="Pfam" id="PF13609"/>
    </source>
</evidence>
<dbReference type="InterPro" id="IPR033900">
    <property type="entry name" value="Gram_neg_porin_domain"/>
</dbReference>
<proteinExistence type="predicted"/>
<evidence type="ECO:0000256" key="2">
    <source>
        <dbReference type="ARBA" id="ARBA00011233"/>
    </source>
</evidence>
<evidence type="ECO:0000256" key="5">
    <source>
        <dbReference type="ARBA" id="ARBA00022692"/>
    </source>
</evidence>
<evidence type="ECO:0000313" key="13">
    <source>
        <dbReference type="EMBL" id="CUV12516.1"/>
    </source>
</evidence>
<keyword evidence="4" id="KW-1134">Transmembrane beta strand</keyword>
<keyword evidence="7" id="KW-0406">Ion transport</keyword>
<comment type="subcellular location">
    <subcellularLocation>
        <location evidence="1">Cell outer membrane</location>
        <topology evidence="1">Multi-pass membrane protein</topology>
    </subcellularLocation>
</comment>
<evidence type="ECO:0000256" key="11">
    <source>
        <dbReference type="SAM" id="SignalP"/>
    </source>
</evidence>
<dbReference type="PANTHER" id="PTHR34501:SF9">
    <property type="entry name" value="MAJOR OUTER MEMBRANE PROTEIN P.IA"/>
    <property type="match status" value="1"/>
</dbReference>
<evidence type="ECO:0000256" key="1">
    <source>
        <dbReference type="ARBA" id="ARBA00004571"/>
    </source>
</evidence>
<comment type="subunit">
    <text evidence="2">Homotrimer.</text>
</comment>
<feature type="domain" description="Porin" evidence="12">
    <location>
        <begin position="24"/>
        <end position="338"/>
    </location>
</feature>
<dbReference type="GO" id="GO:0015288">
    <property type="term" value="F:porin activity"/>
    <property type="evidence" value="ECO:0007669"/>
    <property type="project" value="UniProtKB-KW"/>
</dbReference>
<evidence type="ECO:0000256" key="4">
    <source>
        <dbReference type="ARBA" id="ARBA00022452"/>
    </source>
</evidence>
<dbReference type="CDD" id="cd00342">
    <property type="entry name" value="gram_neg_porins"/>
    <property type="match status" value="1"/>
</dbReference>
<dbReference type="GO" id="GO:0046930">
    <property type="term" value="C:pore complex"/>
    <property type="evidence" value="ECO:0007669"/>
    <property type="project" value="UniProtKB-KW"/>
</dbReference>
<keyword evidence="8" id="KW-0626">Porin</keyword>
<organism evidence="13">
    <name type="scientific">Ralstonia solanacearum</name>
    <name type="common">Pseudomonas solanacearum</name>
    <dbReference type="NCBI Taxonomy" id="305"/>
    <lineage>
        <taxon>Bacteria</taxon>
        <taxon>Pseudomonadati</taxon>
        <taxon>Pseudomonadota</taxon>
        <taxon>Betaproteobacteria</taxon>
        <taxon>Burkholderiales</taxon>
        <taxon>Burkholderiaceae</taxon>
        <taxon>Ralstonia</taxon>
        <taxon>Ralstonia solanacearum species complex</taxon>
    </lineage>
</organism>
<evidence type="ECO:0000256" key="8">
    <source>
        <dbReference type="ARBA" id="ARBA00023114"/>
    </source>
</evidence>
<keyword evidence="10" id="KW-0998">Cell outer membrane</keyword>
<dbReference type="PATRIC" id="fig|305.106.peg.491"/>
<accession>A0A0S4TR52</accession>
<evidence type="ECO:0000256" key="10">
    <source>
        <dbReference type="ARBA" id="ARBA00023237"/>
    </source>
</evidence>
<evidence type="ECO:0000256" key="7">
    <source>
        <dbReference type="ARBA" id="ARBA00023065"/>
    </source>
</evidence>
<evidence type="ECO:0000256" key="6">
    <source>
        <dbReference type="ARBA" id="ARBA00022729"/>
    </source>
</evidence>
<dbReference type="InterPro" id="IPR050298">
    <property type="entry name" value="Gram-neg_bact_OMP"/>
</dbReference>
<protein>
    <submittedName>
        <fullName evidence="13">Putative outer membrane protein (Porin)</fullName>
    </submittedName>
</protein>
<sequence>MSIQPKTSRRPCGARRVSVRITTASALAVACGLANAQSNVTLYGRVAGGIDYTNRIDTGSGQSAGRLQYGSNQWGTSMWGLRASEDLGGGLKAVMNLENGFTSADGVASGGIFNRYAVAGLSSNTYGTLLVGRAMGIPDSEVYTIDPMGLQFMSAATFQGNRTWGSRTKAITYNSPVWGGWSFRAQAGLNGTAGNFNAGRQLAASIGYQNGPLMLKGFYEDIRDGAGQFTNLYTASRLYTAGGTYQLGDAKLFGGYSQIQSSGNTIADTDNPTGATRQQTCWIGTNYPMTPAATLVGGVYRTHRNHGGGTGTLLTLGVNYALSKRTLLYGTVGTVLNGKQSTFSVEANGGKPAAGASQQGAYTGIVHVF</sequence>
<dbReference type="AlphaFoldDB" id="A0A0S4TR52"/>
<reference evidence="13" key="1">
    <citation type="submission" date="2015-10" db="EMBL/GenBank/DDBJ databases">
        <authorList>
            <person name="Gilbert D.G."/>
        </authorList>
    </citation>
    <scope>NUCLEOTIDE SEQUENCE</scope>
    <source>
        <strain evidence="13">Phyl III-seqv23</strain>
    </source>
</reference>
<dbReference type="EMBL" id="LN899819">
    <property type="protein sequence ID" value="CUV12516.1"/>
    <property type="molecule type" value="Genomic_DNA"/>
</dbReference>
<gene>
    <name evidence="13" type="ORF">RUN39_v1_370058</name>
</gene>
<dbReference type="Pfam" id="PF13609">
    <property type="entry name" value="Porin_4"/>
    <property type="match status" value="1"/>
</dbReference>
<keyword evidence="5" id="KW-0812">Transmembrane</keyword>
<dbReference type="GO" id="GO:0006811">
    <property type="term" value="P:monoatomic ion transport"/>
    <property type="evidence" value="ECO:0007669"/>
    <property type="project" value="UniProtKB-KW"/>
</dbReference>
<dbReference type="PANTHER" id="PTHR34501">
    <property type="entry name" value="PROTEIN YDDL-RELATED"/>
    <property type="match status" value="1"/>
</dbReference>
<keyword evidence="6 11" id="KW-0732">Signal</keyword>
<keyword evidence="3" id="KW-0813">Transport</keyword>
<feature type="signal peptide" evidence="11">
    <location>
        <begin position="1"/>
        <end position="36"/>
    </location>
</feature>
<dbReference type="InterPro" id="IPR023614">
    <property type="entry name" value="Porin_dom_sf"/>
</dbReference>
<dbReference type="GO" id="GO:0009279">
    <property type="term" value="C:cell outer membrane"/>
    <property type="evidence" value="ECO:0007669"/>
    <property type="project" value="UniProtKB-SubCell"/>
</dbReference>
<evidence type="ECO:0000256" key="9">
    <source>
        <dbReference type="ARBA" id="ARBA00023136"/>
    </source>
</evidence>
<dbReference type="PROSITE" id="PS51257">
    <property type="entry name" value="PROKAR_LIPOPROTEIN"/>
    <property type="match status" value="1"/>
</dbReference>
<name>A0A0S4TR52_RALSL</name>
<feature type="chain" id="PRO_5013466739" evidence="11">
    <location>
        <begin position="37"/>
        <end position="369"/>
    </location>
</feature>
<dbReference type="SUPFAM" id="SSF56935">
    <property type="entry name" value="Porins"/>
    <property type="match status" value="1"/>
</dbReference>
<evidence type="ECO:0000256" key="3">
    <source>
        <dbReference type="ARBA" id="ARBA00022448"/>
    </source>
</evidence>